<dbReference type="InterPro" id="IPR000990">
    <property type="entry name" value="Innexin"/>
</dbReference>
<protein>
    <recommendedName>
        <fullName evidence="12">Innexin</fullName>
    </recommendedName>
</protein>
<keyword evidence="7" id="KW-0965">Cell junction</keyword>
<feature type="transmembrane region" description="Helical" evidence="12">
    <location>
        <begin position="32"/>
        <end position="51"/>
    </location>
</feature>
<evidence type="ECO:0000256" key="12">
    <source>
        <dbReference type="RuleBase" id="RU010713"/>
    </source>
</evidence>
<name>A0ABQ8JDU3_DERPT</name>
<evidence type="ECO:0000313" key="14">
    <source>
        <dbReference type="Proteomes" id="UP000887458"/>
    </source>
</evidence>
<keyword evidence="3 12" id="KW-0813">Transport</keyword>
<evidence type="ECO:0000256" key="4">
    <source>
        <dbReference type="ARBA" id="ARBA00022475"/>
    </source>
</evidence>
<keyword evidence="8 12" id="KW-1133">Transmembrane helix</keyword>
<feature type="transmembrane region" description="Helical" evidence="12">
    <location>
        <begin position="170"/>
        <end position="194"/>
    </location>
</feature>
<evidence type="ECO:0000313" key="13">
    <source>
        <dbReference type="EMBL" id="KAH9420521.1"/>
    </source>
</evidence>
<accession>A0ABQ8JDU3</accession>
<gene>
    <name evidence="12" type="primary">inx</name>
    <name evidence="13" type="ORF">DERP_000947</name>
</gene>
<dbReference type="PANTHER" id="PTHR11893:SF36">
    <property type="entry name" value="INNEXIN-5"/>
    <property type="match status" value="1"/>
</dbReference>
<reference evidence="13 14" key="2">
    <citation type="journal article" date="2022" name="Mol. Biol. Evol.">
        <title>Comparative Genomics Reveals Insights into the Divergent Evolution of Astigmatic Mites and Household Pest Adaptations.</title>
        <authorList>
            <person name="Xiong Q."/>
            <person name="Wan A.T."/>
            <person name="Liu X."/>
            <person name="Fung C.S."/>
            <person name="Xiao X."/>
            <person name="Malainual N."/>
            <person name="Hou J."/>
            <person name="Wang L."/>
            <person name="Wang M."/>
            <person name="Yang K.Y."/>
            <person name="Cui Y."/>
            <person name="Leung E.L."/>
            <person name="Nong W."/>
            <person name="Shin S.K."/>
            <person name="Au S.W."/>
            <person name="Jeong K.Y."/>
            <person name="Chew F.T."/>
            <person name="Hui J.H."/>
            <person name="Leung T.F."/>
            <person name="Tungtrongchitr A."/>
            <person name="Zhong N."/>
            <person name="Liu Z."/>
            <person name="Tsui S.K."/>
        </authorList>
    </citation>
    <scope>NUCLEOTIDE SEQUENCE [LARGE SCALE GENOMIC DNA]</scope>
    <source>
        <strain evidence="13">Derp</strain>
    </source>
</reference>
<keyword evidence="14" id="KW-1185">Reference proteome</keyword>
<evidence type="ECO:0000256" key="8">
    <source>
        <dbReference type="ARBA" id="ARBA00022989"/>
    </source>
</evidence>
<evidence type="ECO:0000256" key="5">
    <source>
        <dbReference type="ARBA" id="ARBA00022692"/>
    </source>
</evidence>
<comment type="caution">
    <text evidence="13">The sequence shown here is derived from an EMBL/GenBank/DDBJ whole genome shotgun (WGS) entry which is preliminary data.</text>
</comment>
<feature type="transmembrane region" description="Helical" evidence="12">
    <location>
        <begin position="111"/>
        <end position="130"/>
    </location>
</feature>
<evidence type="ECO:0000256" key="6">
    <source>
        <dbReference type="ARBA" id="ARBA00022868"/>
    </source>
</evidence>
<evidence type="ECO:0000256" key="2">
    <source>
        <dbReference type="ARBA" id="ARBA00004651"/>
    </source>
</evidence>
<keyword evidence="5 12" id="KW-0812">Transmembrane</keyword>
<dbReference type="PROSITE" id="PS51013">
    <property type="entry name" value="PANNEXIN"/>
    <property type="match status" value="1"/>
</dbReference>
<dbReference type="PRINTS" id="PR01262">
    <property type="entry name" value="INNEXIN"/>
</dbReference>
<evidence type="ECO:0000256" key="11">
    <source>
        <dbReference type="ARBA" id="ARBA00023303"/>
    </source>
</evidence>
<reference evidence="13 14" key="1">
    <citation type="journal article" date="2018" name="J. Allergy Clin. Immunol.">
        <title>High-quality assembly of Dermatophagoides pteronyssinus genome and transcriptome reveals a wide range of novel allergens.</title>
        <authorList>
            <person name="Liu X.Y."/>
            <person name="Yang K.Y."/>
            <person name="Wang M.Q."/>
            <person name="Kwok J.S."/>
            <person name="Zeng X."/>
            <person name="Yang Z."/>
            <person name="Xiao X.J."/>
            <person name="Lau C.P."/>
            <person name="Li Y."/>
            <person name="Huang Z.M."/>
            <person name="Ba J.G."/>
            <person name="Yim A.K."/>
            <person name="Ouyang C.Y."/>
            <person name="Ngai S.M."/>
            <person name="Chan T.F."/>
            <person name="Leung E.L."/>
            <person name="Liu L."/>
            <person name="Liu Z.G."/>
            <person name="Tsui S.K."/>
        </authorList>
    </citation>
    <scope>NUCLEOTIDE SEQUENCE [LARGE SCALE GENOMIC DNA]</scope>
    <source>
        <strain evidence="13">Derp</strain>
    </source>
</reference>
<dbReference type="PANTHER" id="PTHR11893">
    <property type="entry name" value="INNEXIN"/>
    <property type="match status" value="1"/>
</dbReference>
<keyword evidence="10 12" id="KW-0472">Membrane</keyword>
<organism evidence="13 14">
    <name type="scientific">Dermatophagoides pteronyssinus</name>
    <name type="common">European house dust mite</name>
    <dbReference type="NCBI Taxonomy" id="6956"/>
    <lineage>
        <taxon>Eukaryota</taxon>
        <taxon>Metazoa</taxon>
        <taxon>Ecdysozoa</taxon>
        <taxon>Arthropoda</taxon>
        <taxon>Chelicerata</taxon>
        <taxon>Arachnida</taxon>
        <taxon>Acari</taxon>
        <taxon>Acariformes</taxon>
        <taxon>Sarcoptiformes</taxon>
        <taxon>Astigmata</taxon>
        <taxon>Psoroptidia</taxon>
        <taxon>Analgoidea</taxon>
        <taxon>Pyroglyphidae</taxon>
        <taxon>Dermatophagoidinae</taxon>
        <taxon>Dermatophagoides</taxon>
    </lineage>
</organism>
<keyword evidence="6" id="KW-0303">Gap junction</keyword>
<evidence type="ECO:0000256" key="1">
    <source>
        <dbReference type="ARBA" id="ARBA00004610"/>
    </source>
</evidence>
<comment type="subcellular location">
    <subcellularLocation>
        <location evidence="1">Cell junction</location>
        <location evidence="1">Gap junction</location>
    </subcellularLocation>
    <subcellularLocation>
        <location evidence="2 12">Cell membrane</location>
        <topology evidence="2 12">Multi-pass membrane protein</topology>
    </subcellularLocation>
</comment>
<sequence length="367" mass="43646">MFSTCFKSNRFSNRQTTTPLNFVDCYQRFHHVYTASILLILSLIILLQSIVNPEEFSAFHYNNYCKLHGRFILPGKNISSFIEICTNHSSLWNKQQQEFIDDNPELPQYKYFGFILAIFALLLQLPNQLWKCFAYNAFMLTFKNQVNIDDFGEQINQQIQMTMKKSMNSCLLIIVLWFVRMMNVSLICLLIWILQSLTKGNFIFLPLIVVMKIYPSNRNDIECQYNFDPFPKSTLCQYRYYDYKHFNEKIMFINCLMPINSLLEQIMLFIWIWLLIMIIITIFYLNHHFLLTICNCWRRIILKQQSNYQLNEQTLRLGSKSYSNFIMITLIWIQNATTTIIQNKPAIELPLIESNRETILTESSNNV</sequence>
<comment type="similarity">
    <text evidence="12">Belongs to the pannexin family.</text>
</comment>
<comment type="function">
    <text evidence="12">Structural component of the gap junctions.</text>
</comment>
<keyword evidence="9 12" id="KW-0406">Ion transport</keyword>
<keyword evidence="11 12" id="KW-0407">Ion channel</keyword>
<feature type="transmembrane region" description="Helical" evidence="12">
    <location>
        <begin position="266"/>
        <end position="285"/>
    </location>
</feature>
<keyword evidence="4" id="KW-1003">Cell membrane</keyword>
<evidence type="ECO:0000256" key="3">
    <source>
        <dbReference type="ARBA" id="ARBA00022448"/>
    </source>
</evidence>
<dbReference type="Pfam" id="PF00876">
    <property type="entry name" value="Innexin"/>
    <property type="match status" value="1"/>
</dbReference>
<dbReference type="EMBL" id="NJHN03000047">
    <property type="protein sequence ID" value="KAH9420521.1"/>
    <property type="molecule type" value="Genomic_DNA"/>
</dbReference>
<evidence type="ECO:0000256" key="7">
    <source>
        <dbReference type="ARBA" id="ARBA00022949"/>
    </source>
</evidence>
<proteinExistence type="inferred from homology"/>
<evidence type="ECO:0000256" key="9">
    <source>
        <dbReference type="ARBA" id="ARBA00023065"/>
    </source>
</evidence>
<dbReference type="Proteomes" id="UP000887458">
    <property type="component" value="Unassembled WGS sequence"/>
</dbReference>
<evidence type="ECO:0000256" key="10">
    <source>
        <dbReference type="ARBA" id="ARBA00023136"/>
    </source>
</evidence>